<name>A0A7L5AH78_9MICO</name>
<evidence type="ECO:0000313" key="4">
    <source>
        <dbReference type="Proteomes" id="UP000464507"/>
    </source>
</evidence>
<protein>
    <submittedName>
        <fullName evidence="3">Uncharacterized protein</fullName>
    </submittedName>
</protein>
<dbReference type="Proteomes" id="UP000464507">
    <property type="component" value="Chromosome"/>
</dbReference>
<keyword evidence="2" id="KW-0812">Transmembrane</keyword>
<dbReference type="AlphaFoldDB" id="A0A7L5AH78"/>
<evidence type="ECO:0000256" key="2">
    <source>
        <dbReference type="SAM" id="Phobius"/>
    </source>
</evidence>
<keyword evidence="2" id="KW-0472">Membrane</keyword>
<proteinExistence type="predicted"/>
<feature type="compositionally biased region" description="Basic and acidic residues" evidence="1">
    <location>
        <begin position="1"/>
        <end position="26"/>
    </location>
</feature>
<dbReference type="Pfam" id="PF19779">
    <property type="entry name" value="DUF6264"/>
    <property type="match status" value="1"/>
</dbReference>
<dbReference type="EMBL" id="CP017146">
    <property type="protein sequence ID" value="QHO69376.1"/>
    <property type="molecule type" value="Genomic_DNA"/>
</dbReference>
<dbReference type="KEGG" id="mant:BHD05_06695"/>
<gene>
    <name evidence="3" type="ORF">BHD05_06695</name>
</gene>
<dbReference type="InterPro" id="IPR046231">
    <property type="entry name" value="DUF6264"/>
</dbReference>
<accession>A0A7L5AH78</accession>
<feature type="transmembrane region" description="Helical" evidence="2">
    <location>
        <begin position="84"/>
        <end position="103"/>
    </location>
</feature>
<feature type="region of interest" description="Disordered" evidence="1">
    <location>
        <begin position="1"/>
        <end position="34"/>
    </location>
</feature>
<reference evidence="3 4" key="1">
    <citation type="submission" date="2016-09" db="EMBL/GenBank/DDBJ databases">
        <title>Complete genome sequence of microbes from the polar regions.</title>
        <authorList>
            <person name="Liao L."/>
            <person name="Chen B."/>
        </authorList>
    </citation>
    <scope>NUCLEOTIDE SEQUENCE [LARGE SCALE GENOMIC DNA]</scope>
    <source>
        <strain evidence="3 4">ZS314</strain>
    </source>
</reference>
<keyword evidence="2" id="KW-1133">Transmembrane helix</keyword>
<keyword evidence="4" id="KW-1185">Reference proteome</keyword>
<evidence type="ECO:0000313" key="3">
    <source>
        <dbReference type="EMBL" id="QHO69376.1"/>
    </source>
</evidence>
<dbReference type="RefSeq" id="WP_161885738.1">
    <property type="nucleotide sequence ID" value="NZ_CP017146.1"/>
</dbReference>
<evidence type="ECO:0000256" key="1">
    <source>
        <dbReference type="SAM" id="MobiDB-lite"/>
    </source>
</evidence>
<organism evidence="3 4">
    <name type="scientific">Marisediminicola antarctica</name>
    <dbReference type="NCBI Taxonomy" id="674079"/>
    <lineage>
        <taxon>Bacteria</taxon>
        <taxon>Bacillati</taxon>
        <taxon>Actinomycetota</taxon>
        <taxon>Actinomycetes</taxon>
        <taxon>Micrococcales</taxon>
        <taxon>Microbacteriaceae</taxon>
        <taxon>Marisediminicola</taxon>
    </lineage>
</organism>
<feature type="transmembrane region" description="Helical" evidence="2">
    <location>
        <begin position="163"/>
        <end position="186"/>
    </location>
</feature>
<feature type="transmembrane region" description="Helical" evidence="2">
    <location>
        <begin position="133"/>
        <end position="156"/>
    </location>
</feature>
<sequence>MSENRQNADDAARAEPYFGERPRPEYGEYATPQNQADAIAKALPPVSPLLTPAGRQAAVTPAAPAARRAAPVLTPSRPRRRWDLFLSIALLAYGLLTVLGGFVQYSDIPAIINQAYAAQRIGEFTSIEQAGTVGTTIMVANVVLYAITAFLTVRLLRARRLAFYVPLIGGAVAATVTVVLILTLVVNDPAFREFVASVT</sequence>
<dbReference type="OrthoDB" id="5083906at2"/>